<name>A0A7R9G0I4_TIMSH</name>
<sequence>MLFRVDHVHSVRLVLARRRHPISDICCNSSDLEELYFRYTSNPVYVLDASDTCGKVEGLVKLFGSPAGRALVESNNATSPLSNNANSSSASSSSAAQQQEDADKERDGCLVGKTRRKHCRRSSAELYKEAAALLGLACSMTDSCRCIECQVRTGLQHDRQLQVYRVSGLVCITTYSDRCIECQLRTGLQHDRQLQVYRVSAEDWFAARQTVAGVSSVSTTDSDRCIECQLRTGLQHDRQLQVYRVSDSDRCIECQLRTGLQHDRQLQVYRVSAEDWFAARQTVTGVSSVRCIECQVRTGLQHDRQLQVYRVSAEDWFAARQTVAGVLSIKWGLACSMKTVAGVSSVRCIECQVRTGLQHDRQLQVYRVSGEDWLAARQTVTGVSSVRRYIVTVTVITMTDWDSEDDVMQFVKQDHQKRPPFYLGHMEEISRA</sequence>
<feature type="domain" description="DUF4802" evidence="2">
    <location>
        <begin position="122"/>
        <end position="151"/>
    </location>
</feature>
<evidence type="ECO:0000313" key="3">
    <source>
        <dbReference type="EMBL" id="CAD7261822.1"/>
    </source>
</evidence>
<evidence type="ECO:0000256" key="1">
    <source>
        <dbReference type="SAM" id="MobiDB-lite"/>
    </source>
</evidence>
<dbReference type="InterPro" id="IPR032061">
    <property type="entry name" value="DUF4802"/>
</dbReference>
<dbReference type="Pfam" id="PF16060">
    <property type="entry name" value="DUF4802"/>
    <property type="match status" value="1"/>
</dbReference>
<protein>
    <recommendedName>
        <fullName evidence="2">DUF4802 domain-containing protein</fullName>
    </recommendedName>
</protein>
<feature type="region of interest" description="Disordered" evidence="1">
    <location>
        <begin position="74"/>
        <end position="107"/>
    </location>
</feature>
<feature type="compositionally biased region" description="Low complexity" evidence="1">
    <location>
        <begin position="74"/>
        <end position="96"/>
    </location>
</feature>
<dbReference type="AlphaFoldDB" id="A0A7R9G0I4"/>
<dbReference type="EMBL" id="OC002422">
    <property type="protein sequence ID" value="CAD7261822.1"/>
    <property type="molecule type" value="Genomic_DNA"/>
</dbReference>
<proteinExistence type="predicted"/>
<organism evidence="3">
    <name type="scientific">Timema shepardi</name>
    <name type="common">Walking stick</name>
    <dbReference type="NCBI Taxonomy" id="629360"/>
    <lineage>
        <taxon>Eukaryota</taxon>
        <taxon>Metazoa</taxon>
        <taxon>Ecdysozoa</taxon>
        <taxon>Arthropoda</taxon>
        <taxon>Hexapoda</taxon>
        <taxon>Insecta</taxon>
        <taxon>Pterygota</taxon>
        <taxon>Neoptera</taxon>
        <taxon>Polyneoptera</taxon>
        <taxon>Phasmatodea</taxon>
        <taxon>Timematodea</taxon>
        <taxon>Timematoidea</taxon>
        <taxon>Timematidae</taxon>
        <taxon>Timema</taxon>
    </lineage>
</organism>
<gene>
    <name evidence="3" type="ORF">TSIB3V08_LOCUS5946</name>
</gene>
<reference evidence="3" key="1">
    <citation type="submission" date="2020-11" db="EMBL/GenBank/DDBJ databases">
        <authorList>
            <person name="Tran Van P."/>
        </authorList>
    </citation>
    <scope>NUCLEOTIDE SEQUENCE</scope>
</reference>
<accession>A0A7R9G0I4</accession>
<evidence type="ECO:0000259" key="2">
    <source>
        <dbReference type="Pfam" id="PF16060"/>
    </source>
</evidence>